<dbReference type="NCBIfam" id="TIGR02068">
    <property type="entry name" value="cya_phycin_syn"/>
    <property type="match status" value="1"/>
</dbReference>
<dbReference type="Proteomes" id="UP000251341">
    <property type="component" value="Unassembled WGS sequence"/>
</dbReference>
<keyword evidence="1" id="KW-0547">Nucleotide-binding</keyword>
<name>A0A315EKG5_9BURK</name>
<dbReference type="PANTHER" id="PTHR21621">
    <property type="entry name" value="RIBOSOMAL PROTEIN S6 MODIFICATION PROTEIN"/>
    <property type="match status" value="1"/>
</dbReference>
<dbReference type="PANTHER" id="PTHR21621:SF0">
    <property type="entry name" value="BETA-CITRYLGLUTAMATE SYNTHASE B-RELATED"/>
    <property type="match status" value="1"/>
</dbReference>
<dbReference type="AlphaFoldDB" id="A0A315EKG5"/>
<dbReference type="GO" id="GO:0005737">
    <property type="term" value="C:cytoplasm"/>
    <property type="evidence" value="ECO:0007669"/>
    <property type="project" value="TreeGrafter"/>
</dbReference>
<dbReference type="EMBL" id="NESP01000001">
    <property type="protein sequence ID" value="PUE58383.1"/>
    <property type="molecule type" value="Genomic_DNA"/>
</dbReference>
<dbReference type="SUPFAM" id="SSF56059">
    <property type="entry name" value="Glutathione synthetase ATP-binding domain-like"/>
    <property type="match status" value="1"/>
</dbReference>
<gene>
    <name evidence="3" type="ORF">B9Z44_01455</name>
</gene>
<dbReference type="GO" id="GO:0018169">
    <property type="term" value="F:ribosomal S6-glutamic acid ligase activity"/>
    <property type="evidence" value="ECO:0007669"/>
    <property type="project" value="TreeGrafter"/>
</dbReference>
<dbReference type="Gene3D" id="3.40.1190.10">
    <property type="entry name" value="Mur-like, catalytic domain"/>
    <property type="match status" value="1"/>
</dbReference>
<accession>A0A315EKG5</accession>
<dbReference type="GO" id="GO:0005524">
    <property type="term" value="F:ATP binding"/>
    <property type="evidence" value="ECO:0007669"/>
    <property type="project" value="UniProtKB-UniRule"/>
</dbReference>
<dbReference type="InterPro" id="IPR013651">
    <property type="entry name" value="ATP-grasp_RimK-type"/>
</dbReference>
<evidence type="ECO:0000313" key="3">
    <source>
        <dbReference type="EMBL" id="PUE58383.1"/>
    </source>
</evidence>
<evidence type="ECO:0000313" key="4">
    <source>
        <dbReference type="Proteomes" id="UP000251341"/>
    </source>
</evidence>
<dbReference type="GO" id="GO:0009432">
    <property type="term" value="P:SOS response"/>
    <property type="evidence" value="ECO:0007669"/>
    <property type="project" value="TreeGrafter"/>
</dbReference>
<protein>
    <submittedName>
        <fullName evidence="3">Cyanophycin synthetase</fullName>
    </submittedName>
</protein>
<dbReference type="SUPFAM" id="SSF53623">
    <property type="entry name" value="MurD-like peptide ligases, catalytic domain"/>
    <property type="match status" value="1"/>
</dbReference>
<evidence type="ECO:0000256" key="1">
    <source>
        <dbReference type="PROSITE-ProRule" id="PRU00409"/>
    </source>
</evidence>
<keyword evidence="4" id="KW-1185">Reference proteome</keyword>
<dbReference type="Pfam" id="PF18921">
    <property type="entry name" value="Cyanophycin_syn"/>
    <property type="match status" value="1"/>
</dbReference>
<sequence length="737" mass="80374">MAFKDIQILRMNYLRGPNIWTYRPIIEALIDLGEMEDHPSNKIDGFNDRINAWLPGLVEHHCGVGHRGGFLTRLVGGTWMGHIMEHVSIELQLLAGARAEFGKAREISKRGIYKVVFRTEHEELGRESFLAARELVMAAANNKPFDIAATVERLKKIADLRCLGPSTACIVDAAVERKTPFIRLTEGNLVQLGYGAKQRRIWTAETDRTSAIAESISSDKDLTKRLLTQCGIPVPEGQIVKTADEAWEAAQDIGLPVVVKPLDGNRGWGVSLDVNTEAGVRQAWVAAEKEGSEVLIERYVRGDEHRVLVVGDRVVAATRGETAYITGDGTSTVEQLIDSQINTDPRRGIAEGFPLDLIRLHTPRGEMSLLEIQRQGLEPSSVPEKGRIVVVQRNGNLNNDVTDLVHPEVAAVATLAARVIGLDIAGIDIVTQDISRPLEETKGAIIEVNAGPGLLMHVKPAVGQPRPVGKAIVEHLFGPNESGRIPVVGISGSQQTTELSQLVAWLLHLSGKRTGLACKDGLYMDQQHLGKTDSRGFEASERLLINRALDAAVFETTPAHILDEGLAYDRCLVGVVTNMPATNDVLIEKHDIQTAEQMRTVVRTQIDLVLPEGAAVLNADEEAVTTLAELSDGEVVYYAKQQDNATLMAHLQAGGRAVFCKDGHVTLARGDQETQLFHLDLELIARLLKDGLHISTLLAAVATAWSLDIAPLLIRAGLKNFGQQNQHVAKDVARMNG</sequence>
<dbReference type="PROSITE" id="PS50975">
    <property type="entry name" value="ATP_GRASP"/>
    <property type="match status" value="1"/>
</dbReference>
<comment type="caution">
    <text evidence="3">The sequence shown here is derived from an EMBL/GenBank/DDBJ whole genome shotgun (WGS) entry which is preliminary data.</text>
</comment>
<organism evidence="3 4">
    <name type="scientific">Limnohabitans curvus</name>
    <dbReference type="NCBI Taxonomy" id="323423"/>
    <lineage>
        <taxon>Bacteria</taxon>
        <taxon>Pseudomonadati</taxon>
        <taxon>Pseudomonadota</taxon>
        <taxon>Betaproteobacteria</taxon>
        <taxon>Burkholderiales</taxon>
        <taxon>Comamonadaceae</taxon>
        <taxon>Limnohabitans</taxon>
    </lineage>
</organism>
<dbReference type="InterPro" id="IPR011810">
    <property type="entry name" value="Cya_phycin_syn"/>
</dbReference>
<dbReference type="RefSeq" id="WP_108359912.1">
    <property type="nucleotide sequence ID" value="NZ_NESP01000001.1"/>
</dbReference>
<reference evidence="3 4" key="1">
    <citation type="submission" date="2017-04" db="EMBL/GenBank/DDBJ databases">
        <title>Unexpected and diverse lifestyles within the genus Limnohabitans.</title>
        <authorList>
            <person name="Kasalicky V."/>
            <person name="Mehrshad M."/>
            <person name="Andrei S.-A."/>
            <person name="Salcher M."/>
            <person name="Kratochvilova H."/>
            <person name="Simek K."/>
            <person name="Ghai R."/>
        </authorList>
    </citation>
    <scope>NUCLEOTIDE SEQUENCE [LARGE SCALE GENOMIC DNA]</scope>
    <source>
        <strain evidence="3 4">MWH-C5</strain>
    </source>
</reference>
<feature type="domain" description="ATP-grasp" evidence="2">
    <location>
        <begin position="224"/>
        <end position="477"/>
    </location>
</feature>
<evidence type="ECO:0000259" key="2">
    <source>
        <dbReference type="PROSITE" id="PS50975"/>
    </source>
</evidence>
<dbReference type="Gene3D" id="3.30.470.20">
    <property type="entry name" value="ATP-grasp fold, B domain"/>
    <property type="match status" value="2"/>
</dbReference>
<dbReference type="InterPro" id="IPR044019">
    <property type="entry name" value="Cyanophycin_syn_N"/>
</dbReference>
<dbReference type="SMART" id="SM01209">
    <property type="entry name" value="GARS_A"/>
    <property type="match status" value="1"/>
</dbReference>
<dbReference type="InterPro" id="IPR036565">
    <property type="entry name" value="Mur-like_cat_sf"/>
</dbReference>
<dbReference type="Pfam" id="PF08443">
    <property type="entry name" value="RimK"/>
    <property type="match status" value="1"/>
</dbReference>
<dbReference type="GO" id="GO:0046872">
    <property type="term" value="F:metal ion binding"/>
    <property type="evidence" value="ECO:0007669"/>
    <property type="project" value="InterPro"/>
</dbReference>
<dbReference type="InterPro" id="IPR011761">
    <property type="entry name" value="ATP-grasp"/>
</dbReference>
<proteinExistence type="predicted"/>
<dbReference type="NCBIfam" id="NF010623">
    <property type="entry name" value="PRK14016.1"/>
    <property type="match status" value="1"/>
</dbReference>
<keyword evidence="1" id="KW-0067">ATP-binding</keyword>